<feature type="non-terminal residue" evidence="1">
    <location>
        <position position="53"/>
    </location>
</feature>
<organism evidence="1 2">
    <name type="scientific">Trifolium medium</name>
    <dbReference type="NCBI Taxonomy" id="97028"/>
    <lineage>
        <taxon>Eukaryota</taxon>
        <taxon>Viridiplantae</taxon>
        <taxon>Streptophyta</taxon>
        <taxon>Embryophyta</taxon>
        <taxon>Tracheophyta</taxon>
        <taxon>Spermatophyta</taxon>
        <taxon>Magnoliopsida</taxon>
        <taxon>eudicotyledons</taxon>
        <taxon>Gunneridae</taxon>
        <taxon>Pentapetalae</taxon>
        <taxon>rosids</taxon>
        <taxon>fabids</taxon>
        <taxon>Fabales</taxon>
        <taxon>Fabaceae</taxon>
        <taxon>Papilionoideae</taxon>
        <taxon>50 kb inversion clade</taxon>
        <taxon>NPAAA clade</taxon>
        <taxon>Hologalegina</taxon>
        <taxon>IRL clade</taxon>
        <taxon>Trifolieae</taxon>
        <taxon>Trifolium</taxon>
    </lineage>
</organism>
<evidence type="ECO:0000313" key="1">
    <source>
        <dbReference type="EMBL" id="MCI74899.1"/>
    </source>
</evidence>
<dbReference type="EMBL" id="LXQA010870473">
    <property type="protein sequence ID" value="MCI74899.1"/>
    <property type="molecule type" value="Genomic_DNA"/>
</dbReference>
<dbReference type="AlphaFoldDB" id="A0A392UMN2"/>
<dbReference type="Proteomes" id="UP000265520">
    <property type="component" value="Unassembled WGS sequence"/>
</dbReference>
<keyword evidence="2" id="KW-1185">Reference proteome</keyword>
<sequence>MVLPTKIYDVVPVNLFNGRRENDEISGFQFNIRRIRWDPNSPIVGKRRRFDVR</sequence>
<proteinExistence type="predicted"/>
<reference evidence="1 2" key="1">
    <citation type="journal article" date="2018" name="Front. Plant Sci.">
        <title>Red Clover (Trifolium pratense) and Zigzag Clover (T. medium) - A Picture of Genomic Similarities and Differences.</title>
        <authorList>
            <person name="Dluhosova J."/>
            <person name="Istvanek J."/>
            <person name="Nedelnik J."/>
            <person name="Repkova J."/>
        </authorList>
    </citation>
    <scope>NUCLEOTIDE SEQUENCE [LARGE SCALE GENOMIC DNA]</scope>
    <source>
        <strain evidence="2">cv. 10/8</strain>
        <tissue evidence="1">Leaf</tissue>
    </source>
</reference>
<evidence type="ECO:0000313" key="2">
    <source>
        <dbReference type="Proteomes" id="UP000265520"/>
    </source>
</evidence>
<protein>
    <submittedName>
        <fullName evidence="1">Uncharacterized protein</fullName>
    </submittedName>
</protein>
<comment type="caution">
    <text evidence="1">The sequence shown here is derived from an EMBL/GenBank/DDBJ whole genome shotgun (WGS) entry which is preliminary data.</text>
</comment>
<accession>A0A392UMN2</accession>
<name>A0A392UMN2_9FABA</name>